<organism evidence="2 3">
    <name type="scientific">Dyella soli</name>
    <dbReference type="NCBI Taxonomy" id="522319"/>
    <lineage>
        <taxon>Bacteria</taxon>
        <taxon>Pseudomonadati</taxon>
        <taxon>Pseudomonadota</taxon>
        <taxon>Gammaproteobacteria</taxon>
        <taxon>Lysobacterales</taxon>
        <taxon>Rhodanobacteraceae</taxon>
        <taxon>Dyella</taxon>
    </lineage>
</organism>
<name>A0A4R0YQU8_9GAMM</name>
<dbReference type="Proteomes" id="UP000291822">
    <property type="component" value="Unassembled WGS sequence"/>
</dbReference>
<evidence type="ECO:0000313" key="3">
    <source>
        <dbReference type="Proteomes" id="UP000291822"/>
    </source>
</evidence>
<dbReference type="EMBL" id="SJTG01000002">
    <property type="protein sequence ID" value="TCI11347.1"/>
    <property type="molecule type" value="Genomic_DNA"/>
</dbReference>
<dbReference type="AlphaFoldDB" id="A0A4R0YQU8"/>
<comment type="caution">
    <text evidence="2">The sequence shown here is derived from an EMBL/GenBank/DDBJ whole genome shotgun (WGS) entry which is preliminary data.</text>
</comment>
<keyword evidence="3" id="KW-1185">Reference proteome</keyword>
<accession>A0A4R0YQU8</accession>
<dbReference type="Pfam" id="PF09851">
    <property type="entry name" value="SHOCT"/>
    <property type="match status" value="1"/>
</dbReference>
<evidence type="ECO:0000259" key="1">
    <source>
        <dbReference type="Pfam" id="PF09851"/>
    </source>
</evidence>
<dbReference type="InterPro" id="IPR018649">
    <property type="entry name" value="SHOCT"/>
</dbReference>
<feature type="domain" description="SHOCT" evidence="1">
    <location>
        <begin position="140"/>
        <end position="166"/>
    </location>
</feature>
<protein>
    <submittedName>
        <fullName evidence="2">SHOCT domain-containing protein</fullName>
    </submittedName>
</protein>
<gene>
    <name evidence="2" type="ORF">EZM97_13360</name>
</gene>
<evidence type="ECO:0000313" key="2">
    <source>
        <dbReference type="EMBL" id="TCI11347.1"/>
    </source>
</evidence>
<sequence length="169" mass="18176">MKNVAWLGLLVGLGVCLTGCSNPGVVRLSGNTYILSKEDHAGIFGSQAKLQAEVISEANAFAESQGKVAVPVSTHGKPVGFGPGQWATFTYEFQLVDKSDSAAQSRVLLPQADITVSKSERVTVDKSDAPPGRSNDVYARLIKLDDLRKKGIISEEDFQAQKKKVLEQN</sequence>
<proteinExistence type="predicted"/>
<reference evidence="2 3" key="1">
    <citation type="submission" date="2019-02" db="EMBL/GenBank/DDBJ databases">
        <title>Dyella amyloliquefaciens sp. nov., isolated from forest soil.</title>
        <authorList>
            <person name="Gao Z.-H."/>
            <person name="Qiu L.-H."/>
        </authorList>
    </citation>
    <scope>NUCLEOTIDE SEQUENCE [LARGE SCALE GENOMIC DNA]</scope>
    <source>
        <strain evidence="2 3">KACC 12747</strain>
    </source>
</reference>